<protein>
    <submittedName>
        <fullName evidence="1">Uncharacterized protein</fullName>
    </submittedName>
</protein>
<keyword evidence="2" id="KW-1185">Reference proteome</keyword>
<reference evidence="1 2" key="1">
    <citation type="journal article" date="2021" name="Front. Genet.">
        <title>Chromosome-Level Genome Assembly Reveals Significant Gene Expansion in the Toll and IMD Signaling Pathways of Dendrolimus kikuchii.</title>
        <authorList>
            <person name="Zhou J."/>
            <person name="Wu P."/>
            <person name="Xiong Z."/>
            <person name="Liu N."/>
            <person name="Zhao N."/>
            <person name="Ji M."/>
            <person name="Qiu Y."/>
            <person name="Yang B."/>
        </authorList>
    </citation>
    <scope>NUCLEOTIDE SEQUENCE [LARGE SCALE GENOMIC DNA]</scope>
    <source>
        <strain evidence="1">Ann1</strain>
    </source>
</reference>
<dbReference type="EMBL" id="CM034392">
    <property type="protein sequence ID" value="KAJ0180354.1"/>
    <property type="molecule type" value="Genomic_DNA"/>
</dbReference>
<organism evidence="1 2">
    <name type="scientific">Dendrolimus kikuchii</name>
    <dbReference type="NCBI Taxonomy" id="765133"/>
    <lineage>
        <taxon>Eukaryota</taxon>
        <taxon>Metazoa</taxon>
        <taxon>Ecdysozoa</taxon>
        <taxon>Arthropoda</taxon>
        <taxon>Hexapoda</taxon>
        <taxon>Insecta</taxon>
        <taxon>Pterygota</taxon>
        <taxon>Neoptera</taxon>
        <taxon>Endopterygota</taxon>
        <taxon>Lepidoptera</taxon>
        <taxon>Glossata</taxon>
        <taxon>Ditrysia</taxon>
        <taxon>Bombycoidea</taxon>
        <taxon>Lasiocampidae</taxon>
        <taxon>Dendrolimus</taxon>
    </lineage>
</organism>
<evidence type="ECO:0000313" key="1">
    <source>
        <dbReference type="EMBL" id="KAJ0180354.1"/>
    </source>
</evidence>
<name>A0ACC1D9B5_9NEOP</name>
<comment type="caution">
    <text evidence="1">The sequence shown here is derived from an EMBL/GenBank/DDBJ whole genome shotgun (WGS) entry which is preliminary data.</text>
</comment>
<gene>
    <name evidence="1" type="ORF">K1T71_003758</name>
</gene>
<evidence type="ECO:0000313" key="2">
    <source>
        <dbReference type="Proteomes" id="UP000824533"/>
    </source>
</evidence>
<dbReference type="Proteomes" id="UP000824533">
    <property type="component" value="Linkage Group LG06"/>
</dbReference>
<accession>A0ACC1D9B5</accession>
<sequence length="270" mass="29347">MYNLDGKIVFITGAATGIGATVVRDCLSEGVKFIAFLDIDETSGKALEEELQVEYGAEQVKFLKCDVSSEDQLFEAFDTVIKSNGYIDVVINNAGLADESTPQAVRKEIEVNYLAVVNATIKSLELMRIDRGGKGGTIINVSSIGGLCQVSPAFFVYLGTKSAVLQFSNCIGKPAYAAKTGVRIITVCFGVTDTDILRNMRSFDEDVNNQMKQIKELFPSQAKESASKGLLETYKNGKTGSTWLVAKDKPAIDYTETVDAAYKILSQQLE</sequence>
<proteinExistence type="predicted"/>